<evidence type="ECO:0000313" key="1">
    <source>
        <dbReference type="EMBL" id="CAG8709217.1"/>
    </source>
</evidence>
<comment type="caution">
    <text evidence="1">The sequence shown here is derived from an EMBL/GenBank/DDBJ whole genome shotgun (WGS) entry which is preliminary data.</text>
</comment>
<proteinExistence type="predicted"/>
<reference evidence="1" key="1">
    <citation type="submission" date="2021-06" db="EMBL/GenBank/DDBJ databases">
        <authorList>
            <person name="Kallberg Y."/>
            <person name="Tangrot J."/>
            <person name="Rosling A."/>
        </authorList>
    </citation>
    <scope>NUCLEOTIDE SEQUENCE</scope>
    <source>
        <strain evidence="1">87-6 pot B 2015</strain>
    </source>
</reference>
<keyword evidence="2" id="KW-1185">Reference proteome</keyword>
<dbReference type="EMBL" id="CAJVPP010010214">
    <property type="protein sequence ID" value="CAG8709217.1"/>
    <property type="molecule type" value="Genomic_DNA"/>
</dbReference>
<sequence>MSKEKLIPYSDYFDEYPTDIQEMSGFYRAKIRLFEVLKGNFTKEIVQGQYYTECPRVTLGFLGVLLLLCSIRQSIDTIQNALASP</sequence>
<gene>
    <name evidence="1" type="ORF">FMOSSE_LOCUS14220</name>
</gene>
<evidence type="ECO:0000313" key="2">
    <source>
        <dbReference type="Proteomes" id="UP000789375"/>
    </source>
</evidence>
<dbReference type="AlphaFoldDB" id="A0A9N9HW77"/>
<accession>A0A9N9HW77</accession>
<name>A0A9N9HW77_FUNMO</name>
<dbReference type="Proteomes" id="UP000789375">
    <property type="component" value="Unassembled WGS sequence"/>
</dbReference>
<protein>
    <submittedName>
        <fullName evidence="1">10566_t:CDS:1</fullName>
    </submittedName>
</protein>
<organism evidence="1 2">
    <name type="scientific">Funneliformis mosseae</name>
    <name type="common">Endomycorrhizal fungus</name>
    <name type="synonym">Glomus mosseae</name>
    <dbReference type="NCBI Taxonomy" id="27381"/>
    <lineage>
        <taxon>Eukaryota</taxon>
        <taxon>Fungi</taxon>
        <taxon>Fungi incertae sedis</taxon>
        <taxon>Mucoromycota</taxon>
        <taxon>Glomeromycotina</taxon>
        <taxon>Glomeromycetes</taxon>
        <taxon>Glomerales</taxon>
        <taxon>Glomeraceae</taxon>
        <taxon>Funneliformis</taxon>
    </lineage>
</organism>